<accession>A0A1H6K4A1</accession>
<reference evidence="3 4" key="1">
    <citation type="submission" date="2016-10" db="EMBL/GenBank/DDBJ databases">
        <authorList>
            <person name="de Groot N.N."/>
        </authorList>
    </citation>
    <scope>NUCLEOTIDE SEQUENCE [LARGE SCALE GENOMIC DNA]</scope>
    <source>
        <strain evidence="3 4">IBRC-M10418</strain>
    </source>
</reference>
<protein>
    <recommendedName>
        <fullName evidence="2">DUF7847 domain-containing protein</fullName>
    </recommendedName>
</protein>
<dbReference type="OrthoDB" id="241125at2157"/>
<keyword evidence="4" id="KW-1185">Reference proteome</keyword>
<evidence type="ECO:0000313" key="4">
    <source>
        <dbReference type="Proteomes" id="UP000199215"/>
    </source>
</evidence>
<dbReference type="AlphaFoldDB" id="A0A1H6K4A1"/>
<dbReference type="InterPro" id="IPR057169">
    <property type="entry name" value="DUF7847"/>
</dbReference>
<keyword evidence="1" id="KW-1133">Transmembrane helix</keyword>
<proteinExistence type="predicted"/>
<feature type="domain" description="DUF7847" evidence="2">
    <location>
        <begin position="1"/>
        <end position="90"/>
    </location>
</feature>
<name>A0A1H6K4A1_9EURY</name>
<gene>
    <name evidence="3" type="ORF">SAMN05192561_13113</name>
</gene>
<keyword evidence="1" id="KW-0812">Transmembrane</keyword>
<keyword evidence="1" id="KW-0472">Membrane</keyword>
<organism evidence="3 4">
    <name type="scientific">Halopenitus malekzadehii</name>
    <dbReference type="NCBI Taxonomy" id="1267564"/>
    <lineage>
        <taxon>Archaea</taxon>
        <taxon>Methanobacteriati</taxon>
        <taxon>Methanobacteriota</taxon>
        <taxon>Stenosarchaea group</taxon>
        <taxon>Halobacteria</taxon>
        <taxon>Halobacteriales</taxon>
        <taxon>Haloferacaceae</taxon>
        <taxon>Halopenitus</taxon>
    </lineage>
</organism>
<dbReference type="Proteomes" id="UP000199215">
    <property type="component" value="Unassembled WGS sequence"/>
</dbReference>
<evidence type="ECO:0000259" key="2">
    <source>
        <dbReference type="Pfam" id="PF25231"/>
    </source>
</evidence>
<dbReference type="EMBL" id="FNWU01000031">
    <property type="protein sequence ID" value="SEH68103.1"/>
    <property type="molecule type" value="Genomic_DNA"/>
</dbReference>
<feature type="transmembrane region" description="Helical" evidence="1">
    <location>
        <begin position="20"/>
        <end position="37"/>
    </location>
</feature>
<feature type="transmembrane region" description="Helical" evidence="1">
    <location>
        <begin position="43"/>
        <end position="64"/>
    </location>
</feature>
<dbReference type="Pfam" id="PF25231">
    <property type="entry name" value="DUF7847"/>
    <property type="match status" value="1"/>
</dbReference>
<sequence>MALIKSLRTTPQVLRSNPVLFVPVAIFALLQVPQLFLQTVDPISSLVGSILFMAVFLFITPAFYAGTIGMSNDAVNYPCLVAAFVGSLRQGLPVSMTRFADTE</sequence>
<dbReference type="RefSeq" id="WP_143040922.1">
    <property type="nucleotide sequence ID" value="NZ_FNWU01000031.1"/>
</dbReference>
<evidence type="ECO:0000256" key="1">
    <source>
        <dbReference type="SAM" id="Phobius"/>
    </source>
</evidence>
<evidence type="ECO:0000313" key="3">
    <source>
        <dbReference type="EMBL" id="SEH68103.1"/>
    </source>
</evidence>